<dbReference type="EMBL" id="CATQJL010000305">
    <property type="protein sequence ID" value="CAJ0603354.1"/>
    <property type="molecule type" value="Genomic_DNA"/>
</dbReference>
<feature type="signal peptide" evidence="1">
    <location>
        <begin position="1"/>
        <end position="18"/>
    </location>
</feature>
<proteinExistence type="predicted"/>
<dbReference type="Proteomes" id="UP001176961">
    <property type="component" value="Unassembled WGS sequence"/>
</dbReference>
<name>A0AA36H3G6_CYLNA</name>
<protein>
    <submittedName>
        <fullName evidence="2">Uncharacterized protein</fullName>
    </submittedName>
</protein>
<feature type="chain" id="PRO_5041289227" evidence="1">
    <location>
        <begin position="19"/>
        <end position="124"/>
    </location>
</feature>
<gene>
    <name evidence="2" type="ORF">CYNAS_LOCUS15337</name>
</gene>
<dbReference type="AlphaFoldDB" id="A0AA36H3G6"/>
<evidence type="ECO:0000313" key="3">
    <source>
        <dbReference type="Proteomes" id="UP001176961"/>
    </source>
</evidence>
<keyword evidence="1" id="KW-0732">Signal</keyword>
<sequence length="124" mass="14557">MLFIKVVALFCLIYIVSAENCRFIRFENAAEAERRALFERCLLSCDESPRELNPCYNCIIPYRDYGCLLKRGELIGCETHCASQQGDGEFMFCLRRCAQKRRTLKKLRTFKETKTEVSQLRKHC</sequence>
<accession>A0AA36H3G6</accession>
<evidence type="ECO:0000313" key="2">
    <source>
        <dbReference type="EMBL" id="CAJ0603354.1"/>
    </source>
</evidence>
<comment type="caution">
    <text evidence="2">The sequence shown here is derived from an EMBL/GenBank/DDBJ whole genome shotgun (WGS) entry which is preliminary data.</text>
</comment>
<keyword evidence="3" id="KW-1185">Reference proteome</keyword>
<evidence type="ECO:0000256" key="1">
    <source>
        <dbReference type="SAM" id="SignalP"/>
    </source>
</evidence>
<organism evidence="2 3">
    <name type="scientific">Cylicocyclus nassatus</name>
    <name type="common">Nematode worm</name>
    <dbReference type="NCBI Taxonomy" id="53992"/>
    <lineage>
        <taxon>Eukaryota</taxon>
        <taxon>Metazoa</taxon>
        <taxon>Ecdysozoa</taxon>
        <taxon>Nematoda</taxon>
        <taxon>Chromadorea</taxon>
        <taxon>Rhabditida</taxon>
        <taxon>Rhabditina</taxon>
        <taxon>Rhabditomorpha</taxon>
        <taxon>Strongyloidea</taxon>
        <taxon>Strongylidae</taxon>
        <taxon>Cylicocyclus</taxon>
    </lineage>
</organism>
<reference evidence="2" key="1">
    <citation type="submission" date="2023-07" db="EMBL/GenBank/DDBJ databases">
        <authorList>
            <consortium name="CYATHOMIX"/>
        </authorList>
    </citation>
    <scope>NUCLEOTIDE SEQUENCE</scope>
    <source>
        <strain evidence="2">N/A</strain>
    </source>
</reference>